<protein>
    <submittedName>
        <fullName evidence="2">Uncharacterized protein</fullName>
    </submittedName>
</protein>
<organism evidence="2 3">
    <name type="scientific">Paraferrimonas sedimenticola</name>
    <dbReference type="NCBI Taxonomy" id="375674"/>
    <lineage>
        <taxon>Bacteria</taxon>
        <taxon>Pseudomonadati</taxon>
        <taxon>Pseudomonadota</taxon>
        <taxon>Gammaproteobacteria</taxon>
        <taxon>Alteromonadales</taxon>
        <taxon>Ferrimonadaceae</taxon>
        <taxon>Paraferrimonas</taxon>
    </lineage>
</organism>
<evidence type="ECO:0000256" key="1">
    <source>
        <dbReference type="SAM" id="SignalP"/>
    </source>
</evidence>
<accession>A0AA37RY77</accession>
<dbReference type="AlphaFoldDB" id="A0AA37RY77"/>
<dbReference type="NCBIfam" id="NF038109">
    <property type="entry name" value="tapY2_fam"/>
    <property type="match status" value="1"/>
</dbReference>
<evidence type="ECO:0000313" key="3">
    <source>
        <dbReference type="Proteomes" id="UP001161422"/>
    </source>
</evidence>
<proteinExistence type="predicted"/>
<gene>
    <name evidence="2" type="ORF">GCM10007895_24460</name>
</gene>
<dbReference type="Proteomes" id="UP001161422">
    <property type="component" value="Unassembled WGS sequence"/>
</dbReference>
<reference evidence="2" key="2">
    <citation type="submission" date="2023-01" db="EMBL/GenBank/DDBJ databases">
        <title>Draft genome sequence of Paraferrimonas sedimenticola strain NBRC 101628.</title>
        <authorList>
            <person name="Sun Q."/>
            <person name="Mori K."/>
        </authorList>
    </citation>
    <scope>NUCLEOTIDE SEQUENCE</scope>
    <source>
        <strain evidence="2">NBRC 101628</strain>
    </source>
</reference>
<keyword evidence="3" id="KW-1185">Reference proteome</keyword>
<evidence type="ECO:0000313" key="2">
    <source>
        <dbReference type="EMBL" id="GLP97139.1"/>
    </source>
</evidence>
<name>A0AA37RY77_9GAMM</name>
<feature type="signal peptide" evidence="1">
    <location>
        <begin position="1"/>
        <end position="19"/>
    </location>
</feature>
<dbReference type="RefSeq" id="WP_141237347.1">
    <property type="nucleotide sequence ID" value="NZ_BSNC01000006.1"/>
</dbReference>
<dbReference type="EMBL" id="BSNC01000006">
    <property type="protein sequence ID" value="GLP97139.1"/>
    <property type="molecule type" value="Genomic_DNA"/>
</dbReference>
<dbReference type="InterPro" id="IPR049848">
    <property type="entry name" value="TapY2-like"/>
</dbReference>
<keyword evidence="1" id="KW-0732">Signal</keyword>
<feature type="chain" id="PRO_5041315502" evidence="1">
    <location>
        <begin position="20"/>
        <end position="111"/>
    </location>
</feature>
<reference evidence="2" key="1">
    <citation type="journal article" date="2014" name="Int. J. Syst. Evol. Microbiol.">
        <title>Complete genome sequence of Corynebacterium casei LMG S-19264T (=DSM 44701T), isolated from a smear-ripened cheese.</title>
        <authorList>
            <consortium name="US DOE Joint Genome Institute (JGI-PGF)"/>
            <person name="Walter F."/>
            <person name="Albersmeier A."/>
            <person name="Kalinowski J."/>
            <person name="Ruckert C."/>
        </authorList>
    </citation>
    <scope>NUCLEOTIDE SEQUENCE</scope>
    <source>
        <strain evidence="2">NBRC 101628</strain>
    </source>
</reference>
<comment type="caution">
    <text evidence="2">The sequence shown here is derived from an EMBL/GenBank/DDBJ whole genome shotgun (WGS) entry which is preliminary data.</text>
</comment>
<sequence>MKIWIAVVLALLVSFSASAAKQQKAKQDYKCAVTTPYGDKLQFYRWPVAQKQARQAKLVGTKVKLTPGLRKKATYTVAEDKSYIMSVYECTELKSEFTHPIARELDAGTPR</sequence>